<dbReference type="InterPro" id="IPR015813">
    <property type="entry name" value="Pyrv/PenolPyrv_kinase-like_dom"/>
</dbReference>
<dbReference type="RefSeq" id="WP_244687593.1">
    <property type="nucleotide sequence ID" value="NZ_CP095043.1"/>
</dbReference>
<keyword evidence="2" id="KW-0479">Metal-binding</keyword>
<feature type="domain" description="HpcH/HpaI aldolase/citrate lyase" evidence="4">
    <location>
        <begin position="23"/>
        <end position="249"/>
    </location>
</feature>
<dbReference type="SUPFAM" id="SSF51621">
    <property type="entry name" value="Phosphoenolpyruvate/pyruvate domain"/>
    <property type="match status" value="1"/>
</dbReference>
<name>A0ABY4FY97_9MICO</name>
<comment type="similarity">
    <text evidence="1">Belongs to the HpcH/HpaI aldolase family.</text>
</comment>
<dbReference type="Proteomes" id="UP000831775">
    <property type="component" value="Chromosome"/>
</dbReference>
<accession>A0ABY4FY97</accession>
<reference evidence="5 6" key="1">
    <citation type="submission" date="2022-04" db="EMBL/GenBank/DDBJ databases">
        <title>Leucobacter sp. isolated from rhizosphere of onion.</title>
        <authorList>
            <person name="Won M."/>
            <person name="Lee C.-M."/>
            <person name="Woen H.-Y."/>
            <person name="Kwon S.-W."/>
        </authorList>
    </citation>
    <scope>NUCLEOTIDE SEQUENCE [LARGE SCALE GENOMIC DNA]</scope>
    <source>
        <strain evidence="5 6">H25R-14</strain>
    </source>
</reference>
<evidence type="ECO:0000313" key="6">
    <source>
        <dbReference type="Proteomes" id="UP000831775"/>
    </source>
</evidence>
<gene>
    <name evidence="5" type="ORF">MUN76_04695</name>
</gene>
<dbReference type="PANTHER" id="PTHR30502:SF0">
    <property type="entry name" value="PHOSPHOENOLPYRUVATE CARBOXYLASE FAMILY PROTEIN"/>
    <property type="match status" value="1"/>
</dbReference>
<evidence type="ECO:0000259" key="4">
    <source>
        <dbReference type="Pfam" id="PF03328"/>
    </source>
</evidence>
<dbReference type="EMBL" id="CP095043">
    <property type="protein sequence ID" value="UOQ61273.1"/>
    <property type="molecule type" value="Genomic_DNA"/>
</dbReference>
<dbReference type="Pfam" id="PF03328">
    <property type="entry name" value="HpcH_HpaI"/>
    <property type="match status" value="1"/>
</dbReference>
<dbReference type="Gene3D" id="3.20.20.60">
    <property type="entry name" value="Phosphoenolpyruvate-binding domains"/>
    <property type="match status" value="1"/>
</dbReference>
<evidence type="ECO:0000256" key="1">
    <source>
        <dbReference type="ARBA" id="ARBA00005568"/>
    </source>
</evidence>
<dbReference type="PANTHER" id="PTHR30502">
    <property type="entry name" value="2-KETO-3-DEOXY-L-RHAMNONATE ALDOLASE"/>
    <property type="match status" value="1"/>
</dbReference>
<organism evidence="5 6">
    <name type="scientific">Leucobacter rhizosphaerae</name>
    <dbReference type="NCBI Taxonomy" id="2932245"/>
    <lineage>
        <taxon>Bacteria</taxon>
        <taxon>Bacillati</taxon>
        <taxon>Actinomycetota</taxon>
        <taxon>Actinomycetes</taxon>
        <taxon>Micrococcales</taxon>
        <taxon>Microbacteriaceae</taxon>
        <taxon>Leucobacter</taxon>
    </lineage>
</organism>
<dbReference type="InterPro" id="IPR050251">
    <property type="entry name" value="HpcH-HpaI_aldolase"/>
</dbReference>
<evidence type="ECO:0000313" key="5">
    <source>
        <dbReference type="EMBL" id="UOQ61273.1"/>
    </source>
</evidence>
<evidence type="ECO:0000256" key="2">
    <source>
        <dbReference type="ARBA" id="ARBA00022723"/>
    </source>
</evidence>
<dbReference type="InterPro" id="IPR040442">
    <property type="entry name" value="Pyrv_kinase-like_dom_sf"/>
</dbReference>
<dbReference type="InterPro" id="IPR005000">
    <property type="entry name" value="Aldolase/citrate-lyase_domain"/>
</dbReference>
<proteinExistence type="inferred from homology"/>
<keyword evidence="6" id="KW-1185">Reference proteome</keyword>
<keyword evidence="3 5" id="KW-0456">Lyase</keyword>
<evidence type="ECO:0000256" key="3">
    <source>
        <dbReference type="ARBA" id="ARBA00023239"/>
    </source>
</evidence>
<sequence length="286" mass="29126">MPIRLDLPPTLRERLDTADRPLIGLWACAGSPITAEIVAGSGCDWVLLDAEHSPNGLESVLAQLYAMSAYPVAPLVRPPSGDTVTIKQFLDLGAQNLLIPMVDSAAQAAEIVRAVRYPDGAGGGARGVGSALARSARWNRVEGYLGRAGGTISLTVQIESAAAVAEVEEILAVDGVDAIFVGPSDLAASMGYLGQQSHPEVVAGVLRAIRAATDAGKPVGVNAFVAADADRYIDAGASFVAVGADVAILARQTEALVDRFAARAAGQDPAAGAAAAASGSTPRASY</sequence>
<protein>
    <submittedName>
        <fullName evidence="5">Aldolase/citrate lyase family protein</fullName>
    </submittedName>
</protein>
<dbReference type="GO" id="GO:0016829">
    <property type="term" value="F:lyase activity"/>
    <property type="evidence" value="ECO:0007669"/>
    <property type="project" value="UniProtKB-KW"/>
</dbReference>